<dbReference type="KEGG" id="rgi:RGI145_18905"/>
<dbReference type="PANTHER" id="PTHR31528:SF15">
    <property type="entry name" value="RIBOFLAVIN-BINDING PROTEIN RIBY"/>
    <property type="match status" value="1"/>
</dbReference>
<dbReference type="AlphaFoldDB" id="A0A1L7AJB1"/>
<dbReference type="PROSITE" id="PS51318">
    <property type="entry name" value="TAT"/>
    <property type="match status" value="1"/>
</dbReference>
<organism evidence="3 5">
    <name type="scientific">Roseomonas gilardii</name>
    <dbReference type="NCBI Taxonomy" id="257708"/>
    <lineage>
        <taxon>Bacteria</taxon>
        <taxon>Pseudomonadati</taxon>
        <taxon>Pseudomonadota</taxon>
        <taxon>Alphaproteobacteria</taxon>
        <taxon>Acetobacterales</taxon>
        <taxon>Roseomonadaceae</taxon>
        <taxon>Roseomonas</taxon>
    </lineage>
</organism>
<dbReference type="EMBL" id="JAVVDO010000026">
    <property type="protein sequence ID" value="MDT8332368.1"/>
    <property type="molecule type" value="Genomic_DNA"/>
</dbReference>
<evidence type="ECO:0000313" key="3">
    <source>
        <dbReference type="EMBL" id="APT58868.1"/>
    </source>
</evidence>
<feature type="chain" id="PRO_5009871207" evidence="1">
    <location>
        <begin position="28"/>
        <end position="334"/>
    </location>
</feature>
<dbReference type="Proteomes" id="UP001258945">
    <property type="component" value="Unassembled WGS sequence"/>
</dbReference>
<dbReference type="InterPro" id="IPR015168">
    <property type="entry name" value="SsuA/THI5"/>
</dbReference>
<keyword evidence="1" id="KW-0732">Signal</keyword>
<dbReference type="InterPro" id="IPR006311">
    <property type="entry name" value="TAT_signal"/>
</dbReference>
<gene>
    <name evidence="3" type="ORF">RGI145_18905</name>
    <name evidence="4" type="ORF">RQ831_15000</name>
</gene>
<dbReference type="eggNOG" id="COG0715">
    <property type="taxonomic scope" value="Bacteria"/>
</dbReference>
<dbReference type="PANTHER" id="PTHR31528">
    <property type="entry name" value="4-AMINO-5-HYDROXYMETHYL-2-METHYLPYRIMIDINE PHOSPHATE SYNTHASE THI11-RELATED"/>
    <property type="match status" value="1"/>
</dbReference>
<dbReference type="GO" id="GO:0009228">
    <property type="term" value="P:thiamine biosynthetic process"/>
    <property type="evidence" value="ECO:0007669"/>
    <property type="project" value="InterPro"/>
</dbReference>
<reference evidence="4" key="3">
    <citation type="submission" date="2023-09" db="EMBL/GenBank/DDBJ databases">
        <authorList>
            <person name="Schober I."/>
            <person name="Bunk B."/>
        </authorList>
    </citation>
    <scope>NUCLEOTIDE SEQUENCE</scope>
    <source>
        <strain evidence="4">DSM 103800</strain>
    </source>
</reference>
<dbReference type="STRING" id="257708.RGI145_18905"/>
<dbReference type="InterPro" id="IPR027939">
    <property type="entry name" value="NMT1/THI5"/>
</dbReference>
<dbReference type="RefSeq" id="WP_075799615.1">
    <property type="nucleotide sequence ID" value="NZ_CP015583.1"/>
</dbReference>
<reference evidence="3 5" key="1">
    <citation type="submission" date="2016-05" db="EMBL/GenBank/DDBJ databases">
        <title>Complete Genome and Methylome Analysis of Psychrotrophic Bacterial Isolates from Antarctic Lake Untersee.</title>
        <authorList>
            <person name="Fomenkov A."/>
            <person name="Akimov V.N."/>
            <person name="Vasilyeva L.V."/>
            <person name="Andersen D."/>
            <person name="Vincze T."/>
            <person name="Roberts R.J."/>
        </authorList>
    </citation>
    <scope>NUCLEOTIDE SEQUENCE [LARGE SCALE GENOMIC DNA]</scope>
    <source>
        <strain evidence="3 5">U14-5</strain>
    </source>
</reference>
<proteinExistence type="predicted"/>
<sequence length="334" mass="35330">MPPVTRRTVIRTAPLLAGLLAAPAVRAQGGKGLEKMTYLFPAPDTLPAFAPFQIARHKGYYREAGLEPVFQTGRGGADVAKQVAVGNADLGGGIGDTPLVVRPNGLAVRGVALLGNRPLSQIIVRQDSGITDIQGLRGKNIGVIAFQDTTYYNLLAVMASAGMRRTDANIQALGPAGLVQLMGSGGIVAMSGVPEWAVTVERAGVPVNVMTIDRIFPAMAQAILASDKIIAERPAMVRGFVQATLRAVQEIAADPAAAARTYVEAVPSQAENLAANEEILKRYATLIYAVNERPNFGSFDPARIAAVGRFYLDHGIVQKAVPVEDTYTNDFVAK</sequence>
<name>A0A1L7AJB1_9PROT</name>
<evidence type="ECO:0000313" key="4">
    <source>
        <dbReference type="EMBL" id="MDT8332368.1"/>
    </source>
</evidence>
<feature type="domain" description="SsuA/THI5-like" evidence="2">
    <location>
        <begin position="47"/>
        <end position="258"/>
    </location>
</feature>
<evidence type="ECO:0000313" key="5">
    <source>
        <dbReference type="Proteomes" id="UP000185494"/>
    </source>
</evidence>
<dbReference type="EMBL" id="CP015583">
    <property type="protein sequence ID" value="APT58868.1"/>
    <property type="molecule type" value="Genomic_DNA"/>
</dbReference>
<reference evidence="4 6" key="2">
    <citation type="journal article" date="2019" name="Microb. Pathog.">
        <title>Comparison of VITEK 2, MALDI-TOF MS, 16S rRNA gene sequencing, and whole-genome sequencing for identification of Roseomonas mucosa.</title>
        <authorList>
            <person name="Rudolph W.W."/>
            <person name="Gunzer F."/>
            <person name="Trauth M."/>
            <person name="Bunk B."/>
            <person name="Bigge R."/>
            <person name="Schrottner P."/>
        </authorList>
    </citation>
    <scope>NUCLEOTIDE SEQUENCE [LARGE SCALE GENOMIC DNA]</scope>
    <source>
        <strain evidence="4 6">DSM 103800</strain>
    </source>
</reference>
<evidence type="ECO:0000259" key="2">
    <source>
        <dbReference type="Pfam" id="PF09084"/>
    </source>
</evidence>
<evidence type="ECO:0000313" key="6">
    <source>
        <dbReference type="Proteomes" id="UP001258945"/>
    </source>
</evidence>
<protein>
    <submittedName>
        <fullName evidence="3 4">ABC transporter substrate-binding protein</fullName>
    </submittedName>
</protein>
<dbReference type="Pfam" id="PF09084">
    <property type="entry name" value="NMT1"/>
    <property type="match status" value="1"/>
</dbReference>
<accession>A0A1L7AJB1</accession>
<dbReference type="SUPFAM" id="SSF53850">
    <property type="entry name" value="Periplasmic binding protein-like II"/>
    <property type="match status" value="1"/>
</dbReference>
<dbReference type="Proteomes" id="UP000185494">
    <property type="component" value="Chromosome 1"/>
</dbReference>
<evidence type="ECO:0000256" key="1">
    <source>
        <dbReference type="SAM" id="SignalP"/>
    </source>
</evidence>
<feature type="signal peptide" evidence="1">
    <location>
        <begin position="1"/>
        <end position="27"/>
    </location>
</feature>
<dbReference type="Gene3D" id="3.40.190.10">
    <property type="entry name" value="Periplasmic binding protein-like II"/>
    <property type="match status" value="2"/>
</dbReference>
<keyword evidence="6" id="KW-1185">Reference proteome</keyword>